<keyword evidence="4 10" id="KW-0812">Transmembrane</keyword>
<gene>
    <name evidence="12" type="ORF">SAMN04489737_1741</name>
</gene>
<dbReference type="Proteomes" id="UP000214355">
    <property type="component" value="Chromosome I"/>
</dbReference>
<protein>
    <submittedName>
        <fullName evidence="12">Sodium/proton antiporter, CPA1 family</fullName>
    </submittedName>
</protein>
<evidence type="ECO:0000256" key="5">
    <source>
        <dbReference type="ARBA" id="ARBA00022989"/>
    </source>
</evidence>
<organism evidence="12 13">
    <name type="scientific">Arcanobacterium phocae</name>
    <dbReference type="NCBI Taxonomy" id="131112"/>
    <lineage>
        <taxon>Bacteria</taxon>
        <taxon>Bacillati</taxon>
        <taxon>Actinomycetota</taxon>
        <taxon>Actinomycetes</taxon>
        <taxon>Actinomycetales</taxon>
        <taxon>Actinomycetaceae</taxon>
        <taxon>Arcanobacterium</taxon>
    </lineage>
</organism>
<evidence type="ECO:0000256" key="2">
    <source>
        <dbReference type="ARBA" id="ARBA00022448"/>
    </source>
</evidence>
<dbReference type="PANTHER" id="PTHR10110">
    <property type="entry name" value="SODIUM/HYDROGEN EXCHANGER"/>
    <property type="match status" value="1"/>
</dbReference>
<dbReference type="STRING" id="131112.SAMN04489737_1741"/>
<keyword evidence="6" id="KW-0915">Sodium</keyword>
<evidence type="ECO:0000256" key="10">
    <source>
        <dbReference type="SAM" id="Phobius"/>
    </source>
</evidence>
<keyword evidence="7" id="KW-0406">Ion transport</keyword>
<dbReference type="OrthoDB" id="9809206at2"/>
<dbReference type="GeneID" id="65345458"/>
<keyword evidence="13" id="KW-1185">Reference proteome</keyword>
<dbReference type="InterPro" id="IPR018422">
    <property type="entry name" value="Cation/H_exchanger_CPA1"/>
</dbReference>
<evidence type="ECO:0000256" key="6">
    <source>
        <dbReference type="ARBA" id="ARBA00023053"/>
    </source>
</evidence>
<reference evidence="13" key="1">
    <citation type="submission" date="2016-10" db="EMBL/GenBank/DDBJ databases">
        <authorList>
            <person name="Varghese N."/>
            <person name="Submissions S."/>
        </authorList>
    </citation>
    <scope>NUCLEOTIDE SEQUENCE [LARGE SCALE GENOMIC DNA]</scope>
    <source>
        <strain evidence="13">DSM 10002</strain>
    </source>
</reference>
<evidence type="ECO:0000313" key="13">
    <source>
        <dbReference type="Proteomes" id="UP000214355"/>
    </source>
</evidence>
<feature type="transmembrane region" description="Helical" evidence="10">
    <location>
        <begin position="277"/>
        <end position="298"/>
    </location>
</feature>
<feature type="transmembrane region" description="Helical" evidence="10">
    <location>
        <begin position="85"/>
        <end position="107"/>
    </location>
</feature>
<sequence length="688" mass="74912">MQALELILLLFSVILLSTVLDQLVSGLSLPLIQIAMGLLAALVIGEPFALTIDADLFLVLFIAPLLYDESRKVSKRSLARHMSSILSLAIGLVVASVFAVGFVLHWLSPTIPLAAALTLGAALGPTDAVAVTALAKTAKLNERQKALLSGEALINDASGIVSFQFAVALVVTGVFSIREAATAFAISFGGGLVCGLVLGVVVLAVTRAVRSVGLESTVFHVTFEIFTPFAIYLVAESLHVSGVLAVVGAGLLVTLAPLPSTVYTARVSLVSSGVWEVLSFILNGVVFVFLGSNLPSIVTNSWEQSADPLALLGMVIAGTVVVVGVRYLWIVIADFISMKRGGLPGFPSLRSVLIPSLVTTLGGPKGAVTLTIAFTLPYGIIGTHGQSIRDELIFLASGIILFTLLLANFIVPRLAPFQVSAQEKTRENDVRAAVLRLLIKSMTTKFETHYPIALALFVSRYRREIAELTAGDDFATANRQLRLELIFRQREFIDDMLSQNTISVATHHALDHTLERLLQVMKHRRSGAFNIKGMWAFITSRIRIFLDDHSSDKAPDSVEQLRHARIELEKFAIAFLESATIDSENAENVRKFLLREHNDMLRQLEQSSHRQYPAIPETQDASNTAHDPEIPSRTMGEQLNLLEVEALRLELGCIQELREDGQITLKEAQMLRDEIYLLQMNLSDLGTH</sequence>
<dbReference type="GO" id="GO:0098719">
    <property type="term" value="P:sodium ion import across plasma membrane"/>
    <property type="evidence" value="ECO:0007669"/>
    <property type="project" value="TreeGrafter"/>
</dbReference>
<feature type="domain" description="Cation/H+ exchanger transmembrane" evidence="11">
    <location>
        <begin position="17"/>
        <end position="413"/>
    </location>
</feature>
<dbReference type="InterPro" id="IPR006153">
    <property type="entry name" value="Cation/H_exchanger_TM"/>
</dbReference>
<keyword evidence="8 10" id="KW-0472">Membrane</keyword>
<dbReference type="GO" id="GO:0015385">
    <property type="term" value="F:sodium:proton antiporter activity"/>
    <property type="evidence" value="ECO:0007669"/>
    <property type="project" value="InterPro"/>
</dbReference>
<dbReference type="GO" id="GO:0051453">
    <property type="term" value="P:regulation of intracellular pH"/>
    <property type="evidence" value="ECO:0007669"/>
    <property type="project" value="TreeGrafter"/>
</dbReference>
<evidence type="ECO:0000313" key="12">
    <source>
        <dbReference type="EMBL" id="SDU82476.1"/>
    </source>
</evidence>
<evidence type="ECO:0000256" key="1">
    <source>
        <dbReference type="ARBA" id="ARBA00004651"/>
    </source>
</evidence>
<dbReference type="AlphaFoldDB" id="A0A1H2LQ33"/>
<dbReference type="PANTHER" id="PTHR10110:SF86">
    <property type="entry name" value="SODIUM_HYDROGEN EXCHANGER 7"/>
    <property type="match status" value="1"/>
</dbReference>
<name>A0A1H2LQ33_9ACTO</name>
<keyword evidence="5 10" id="KW-1133">Transmembrane helix</keyword>
<feature type="transmembrane region" description="Helical" evidence="10">
    <location>
        <begin position="310"/>
        <end position="332"/>
    </location>
</feature>
<keyword evidence="9" id="KW-0739">Sodium transport</keyword>
<feature type="transmembrane region" description="Helical" evidence="10">
    <location>
        <begin position="156"/>
        <end position="177"/>
    </location>
</feature>
<comment type="subcellular location">
    <subcellularLocation>
        <location evidence="1">Cell membrane</location>
        <topology evidence="1">Multi-pass membrane protein</topology>
    </subcellularLocation>
</comment>
<keyword evidence="2" id="KW-0813">Transport</keyword>
<proteinExistence type="predicted"/>
<dbReference type="Gene3D" id="6.10.140.1330">
    <property type="match status" value="1"/>
</dbReference>
<feature type="transmembrane region" description="Helical" evidence="10">
    <location>
        <begin position="241"/>
        <end position="265"/>
    </location>
</feature>
<dbReference type="EMBL" id="LT629804">
    <property type="protein sequence ID" value="SDU82476.1"/>
    <property type="molecule type" value="Genomic_DNA"/>
</dbReference>
<feature type="transmembrane region" description="Helical" evidence="10">
    <location>
        <begin position="217"/>
        <end position="235"/>
    </location>
</feature>
<feature type="transmembrane region" description="Helical" evidence="10">
    <location>
        <begin position="31"/>
        <end position="64"/>
    </location>
</feature>
<dbReference type="Pfam" id="PF00999">
    <property type="entry name" value="Na_H_Exchanger"/>
    <property type="match status" value="1"/>
</dbReference>
<dbReference type="GO" id="GO:0015386">
    <property type="term" value="F:potassium:proton antiporter activity"/>
    <property type="evidence" value="ECO:0007669"/>
    <property type="project" value="TreeGrafter"/>
</dbReference>
<dbReference type="GO" id="GO:0005886">
    <property type="term" value="C:plasma membrane"/>
    <property type="evidence" value="ECO:0007669"/>
    <property type="project" value="UniProtKB-SubCell"/>
</dbReference>
<evidence type="ECO:0000256" key="8">
    <source>
        <dbReference type="ARBA" id="ARBA00023136"/>
    </source>
</evidence>
<evidence type="ECO:0000259" key="11">
    <source>
        <dbReference type="Pfam" id="PF00999"/>
    </source>
</evidence>
<feature type="transmembrane region" description="Helical" evidence="10">
    <location>
        <begin position="113"/>
        <end position="135"/>
    </location>
</feature>
<evidence type="ECO:0000256" key="3">
    <source>
        <dbReference type="ARBA" id="ARBA00022475"/>
    </source>
</evidence>
<accession>A0A1H2LQ33</accession>
<evidence type="ECO:0000256" key="9">
    <source>
        <dbReference type="ARBA" id="ARBA00023201"/>
    </source>
</evidence>
<evidence type="ECO:0000256" key="7">
    <source>
        <dbReference type="ARBA" id="ARBA00023065"/>
    </source>
</evidence>
<keyword evidence="3" id="KW-1003">Cell membrane</keyword>
<evidence type="ECO:0000256" key="4">
    <source>
        <dbReference type="ARBA" id="ARBA00022692"/>
    </source>
</evidence>
<feature type="transmembrane region" description="Helical" evidence="10">
    <location>
        <begin position="183"/>
        <end position="205"/>
    </location>
</feature>
<feature type="transmembrane region" description="Helical" evidence="10">
    <location>
        <begin position="392"/>
        <end position="411"/>
    </location>
</feature>
<dbReference type="RefSeq" id="WP_091282281.1">
    <property type="nucleotide sequence ID" value="NZ_JABAOT010000008.1"/>
</dbReference>